<evidence type="ECO:0000256" key="10">
    <source>
        <dbReference type="ARBA" id="ARBA00023136"/>
    </source>
</evidence>
<dbReference type="InterPro" id="IPR036890">
    <property type="entry name" value="HATPase_C_sf"/>
</dbReference>
<dbReference type="InterPro" id="IPR036097">
    <property type="entry name" value="HisK_dim/P_sf"/>
</dbReference>
<gene>
    <name evidence="14" type="ORF">FB381_1547</name>
</gene>
<dbReference type="CDD" id="cd00082">
    <property type="entry name" value="HisKA"/>
    <property type="match status" value="1"/>
</dbReference>
<comment type="caution">
    <text evidence="14">The sequence shown here is derived from an EMBL/GenBank/DDBJ whole genome shotgun (WGS) entry which is preliminary data.</text>
</comment>
<dbReference type="EC" id="2.7.13.3" evidence="3"/>
<dbReference type="GO" id="GO:0000155">
    <property type="term" value="F:phosphorelay sensor kinase activity"/>
    <property type="evidence" value="ECO:0007669"/>
    <property type="project" value="InterPro"/>
</dbReference>
<dbReference type="AlphaFoldDB" id="A0A543A4Y9"/>
<evidence type="ECO:0000256" key="4">
    <source>
        <dbReference type="ARBA" id="ARBA00022553"/>
    </source>
</evidence>
<dbReference type="SMART" id="SM00304">
    <property type="entry name" value="HAMP"/>
    <property type="match status" value="1"/>
</dbReference>
<keyword evidence="8" id="KW-1133">Transmembrane helix</keyword>
<dbReference type="InterPro" id="IPR005467">
    <property type="entry name" value="His_kinase_dom"/>
</dbReference>
<dbReference type="Gene3D" id="6.10.340.10">
    <property type="match status" value="1"/>
</dbReference>
<dbReference type="SMART" id="SM00388">
    <property type="entry name" value="HisKA"/>
    <property type="match status" value="1"/>
</dbReference>
<dbReference type="Gene3D" id="1.10.287.130">
    <property type="match status" value="1"/>
</dbReference>
<feature type="domain" description="HAMP" evidence="13">
    <location>
        <begin position="196"/>
        <end position="248"/>
    </location>
</feature>
<dbReference type="SUPFAM" id="SSF158472">
    <property type="entry name" value="HAMP domain-like"/>
    <property type="match status" value="1"/>
</dbReference>
<dbReference type="Gene3D" id="3.30.565.10">
    <property type="entry name" value="Histidine kinase-like ATPase, C-terminal domain"/>
    <property type="match status" value="1"/>
</dbReference>
<comment type="catalytic activity">
    <reaction evidence="1">
        <text>ATP + protein L-histidine = ADP + protein N-phospho-L-histidine.</text>
        <dbReference type="EC" id="2.7.13.3"/>
    </reaction>
</comment>
<keyword evidence="5" id="KW-0808">Transferase</keyword>
<dbReference type="EMBL" id="VFOV01000001">
    <property type="protein sequence ID" value="TQL67665.1"/>
    <property type="molecule type" value="Genomic_DNA"/>
</dbReference>
<evidence type="ECO:0000256" key="1">
    <source>
        <dbReference type="ARBA" id="ARBA00000085"/>
    </source>
</evidence>
<dbReference type="Proteomes" id="UP000320209">
    <property type="component" value="Unassembled WGS sequence"/>
</dbReference>
<name>A0A543A4Y9_9ACTN</name>
<evidence type="ECO:0000256" key="6">
    <source>
        <dbReference type="ARBA" id="ARBA00022692"/>
    </source>
</evidence>
<dbReference type="InterPro" id="IPR003660">
    <property type="entry name" value="HAMP_dom"/>
</dbReference>
<sequence>MSARWPRLRGLRSRLIVAFVAVTVLGAGVAVWAGVRQASIALVESSRSQQVSTLVSQITAAAPSVGYPLTQQSMDQLRVAAGPDALVVVDDRESGDGLLADGSEAVPQRLRKAVRGGSGRVSTQRVEIDGSPWLLIGTPVMLTDPTGARKSSGVEVYVARDLSGVEEDVKALVRSAAGAALLVLPFAVVIAVLAARSVLRPVGRLRTTARRLADGDLAARSAPMGSDELAQLTHTVNDMAASLQETMAELTRMEDDARRFAADVSHELRTPLTTLTATVEVLHDALAQGTSGPVEDDVRESAQLAVLETRRLVRLVEEVIEIARLDAGTADVRREPTDLTAVVHGCLRARGWEDEVEVTGSPVTVWADRRRLDLVVANLVGNGLRHGRAPVRVALSATADEAVMSVSDNGDGVPADVLPHVFARFYKGDPARTRTPGSGLGLAIAEENARLHGGTITAANAPDGGAVFTLRLPAASEEEG</sequence>
<evidence type="ECO:0000256" key="2">
    <source>
        <dbReference type="ARBA" id="ARBA00004236"/>
    </source>
</evidence>
<evidence type="ECO:0000256" key="11">
    <source>
        <dbReference type="SAM" id="Coils"/>
    </source>
</evidence>
<evidence type="ECO:0000259" key="12">
    <source>
        <dbReference type="PROSITE" id="PS50109"/>
    </source>
</evidence>
<keyword evidence="15" id="KW-1185">Reference proteome</keyword>
<feature type="domain" description="Histidine kinase" evidence="12">
    <location>
        <begin position="263"/>
        <end position="476"/>
    </location>
</feature>
<dbReference type="InterPro" id="IPR003661">
    <property type="entry name" value="HisK_dim/P_dom"/>
</dbReference>
<reference evidence="14 15" key="1">
    <citation type="submission" date="2019-06" db="EMBL/GenBank/DDBJ databases">
        <title>Sequencing the genomes of 1000 actinobacteria strains.</title>
        <authorList>
            <person name="Klenk H.-P."/>
        </authorList>
    </citation>
    <scope>NUCLEOTIDE SEQUENCE [LARGE SCALE GENOMIC DNA]</scope>
    <source>
        <strain evidence="14 15">DSM 25218</strain>
    </source>
</reference>
<evidence type="ECO:0000256" key="3">
    <source>
        <dbReference type="ARBA" id="ARBA00012438"/>
    </source>
</evidence>
<dbReference type="OrthoDB" id="9786919at2"/>
<dbReference type="PRINTS" id="PR00344">
    <property type="entry name" value="BCTRLSENSOR"/>
</dbReference>
<evidence type="ECO:0000256" key="8">
    <source>
        <dbReference type="ARBA" id="ARBA00022989"/>
    </source>
</evidence>
<dbReference type="PANTHER" id="PTHR45436:SF5">
    <property type="entry name" value="SENSOR HISTIDINE KINASE TRCS"/>
    <property type="match status" value="1"/>
</dbReference>
<evidence type="ECO:0000313" key="15">
    <source>
        <dbReference type="Proteomes" id="UP000320209"/>
    </source>
</evidence>
<dbReference type="Pfam" id="PF00672">
    <property type="entry name" value="HAMP"/>
    <property type="match status" value="1"/>
</dbReference>
<dbReference type="GO" id="GO:0005886">
    <property type="term" value="C:plasma membrane"/>
    <property type="evidence" value="ECO:0007669"/>
    <property type="project" value="UniProtKB-SubCell"/>
</dbReference>
<dbReference type="CDD" id="cd00075">
    <property type="entry name" value="HATPase"/>
    <property type="match status" value="1"/>
</dbReference>
<keyword evidence="6" id="KW-0812">Transmembrane</keyword>
<keyword evidence="4" id="KW-0597">Phosphoprotein</keyword>
<organism evidence="14 15">
    <name type="scientific">Nocardioides albertanoniae</name>
    <dbReference type="NCBI Taxonomy" id="1175486"/>
    <lineage>
        <taxon>Bacteria</taxon>
        <taxon>Bacillati</taxon>
        <taxon>Actinomycetota</taxon>
        <taxon>Actinomycetes</taxon>
        <taxon>Propionibacteriales</taxon>
        <taxon>Nocardioidaceae</taxon>
        <taxon>Nocardioides</taxon>
    </lineage>
</organism>
<dbReference type="InterPro" id="IPR050428">
    <property type="entry name" value="TCS_sensor_his_kinase"/>
</dbReference>
<accession>A0A543A4Y9</accession>
<dbReference type="SMART" id="SM00387">
    <property type="entry name" value="HATPase_c"/>
    <property type="match status" value="1"/>
</dbReference>
<evidence type="ECO:0000256" key="7">
    <source>
        <dbReference type="ARBA" id="ARBA00022777"/>
    </source>
</evidence>
<dbReference type="SUPFAM" id="SSF55874">
    <property type="entry name" value="ATPase domain of HSP90 chaperone/DNA topoisomerase II/histidine kinase"/>
    <property type="match status" value="1"/>
</dbReference>
<dbReference type="InterPro" id="IPR004358">
    <property type="entry name" value="Sig_transdc_His_kin-like_C"/>
</dbReference>
<keyword evidence="7 14" id="KW-0418">Kinase</keyword>
<comment type="subcellular location">
    <subcellularLocation>
        <location evidence="2">Cell membrane</location>
    </subcellularLocation>
</comment>
<feature type="coiled-coil region" evidence="11">
    <location>
        <begin position="236"/>
        <end position="263"/>
    </location>
</feature>
<keyword evidence="11" id="KW-0175">Coiled coil</keyword>
<dbReference type="CDD" id="cd06225">
    <property type="entry name" value="HAMP"/>
    <property type="match status" value="1"/>
</dbReference>
<evidence type="ECO:0000313" key="14">
    <source>
        <dbReference type="EMBL" id="TQL67665.1"/>
    </source>
</evidence>
<proteinExistence type="predicted"/>
<keyword evidence="10" id="KW-0472">Membrane</keyword>
<dbReference type="PROSITE" id="PS50109">
    <property type="entry name" value="HIS_KIN"/>
    <property type="match status" value="1"/>
</dbReference>
<evidence type="ECO:0000259" key="13">
    <source>
        <dbReference type="PROSITE" id="PS50885"/>
    </source>
</evidence>
<dbReference type="SUPFAM" id="SSF47384">
    <property type="entry name" value="Homodimeric domain of signal transducing histidine kinase"/>
    <property type="match status" value="1"/>
</dbReference>
<keyword evidence="9" id="KW-0902">Two-component regulatory system</keyword>
<dbReference type="Pfam" id="PF00512">
    <property type="entry name" value="HisKA"/>
    <property type="match status" value="1"/>
</dbReference>
<dbReference type="Pfam" id="PF02518">
    <property type="entry name" value="HATPase_c"/>
    <property type="match status" value="1"/>
</dbReference>
<evidence type="ECO:0000256" key="5">
    <source>
        <dbReference type="ARBA" id="ARBA00022679"/>
    </source>
</evidence>
<protein>
    <recommendedName>
        <fullName evidence="3">histidine kinase</fullName>
        <ecNumber evidence="3">2.7.13.3</ecNumber>
    </recommendedName>
</protein>
<evidence type="ECO:0000256" key="9">
    <source>
        <dbReference type="ARBA" id="ARBA00023012"/>
    </source>
</evidence>
<dbReference type="PROSITE" id="PS50885">
    <property type="entry name" value="HAMP"/>
    <property type="match status" value="1"/>
</dbReference>
<dbReference type="InterPro" id="IPR003594">
    <property type="entry name" value="HATPase_dom"/>
</dbReference>
<dbReference type="PANTHER" id="PTHR45436">
    <property type="entry name" value="SENSOR HISTIDINE KINASE YKOH"/>
    <property type="match status" value="1"/>
</dbReference>